<dbReference type="Gene3D" id="2.40.50.100">
    <property type="match status" value="1"/>
</dbReference>
<keyword evidence="8 10" id="KW-0786">Thiamine pyrophosphate</keyword>
<comment type="caution">
    <text evidence="13">The sequence shown here is derived from an EMBL/GenBank/DDBJ whole genome shotgun (WGS) entry which is preliminary data.</text>
</comment>
<feature type="region of interest" description="Disordered" evidence="11">
    <location>
        <begin position="82"/>
        <end position="131"/>
    </location>
</feature>
<dbReference type="SUPFAM" id="SSF52922">
    <property type="entry name" value="TK C-terminal domain-like"/>
    <property type="match status" value="1"/>
</dbReference>
<evidence type="ECO:0000256" key="2">
    <source>
        <dbReference type="ARBA" id="ARBA00001964"/>
    </source>
</evidence>
<organism evidence="13 14">
    <name type="scientific">Blastomonas marina</name>
    <dbReference type="NCBI Taxonomy" id="1867408"/>
    <lineage>
        <taxon>Bacteria</taxon>
        <taxon>Pseudomonadati</taxon>
        <taxon>Pseudomonadota</taxon>
        <taxon>Alphaproteobacteria</taxon>
        <taxon>Sphingomonadales</taxon>
        <taxon>Sphingomonadaceae</taxon>
        <taxon>Blastomonas</taxon>
    </lineage>
</organism>
<dbReference type="Proteomes" id="UP000603317">
    <property type="component" value="Unassembled WGS sequence"/>
</dbReference>
<dbReference type="InterPro" id="IPR033248">
    <property type="entry name" value="Transketolase_C"/>
</dbReference>
<comment type="cofactor">
    <cofactor evidence="2 10">
        <name>thiamine diphosphate</name>
        <dbReference type="ChEBI" id="CHEBI:58937"/>
    </cofactor>
</comment>
<dbReference type="CDD" id="cd06849">
    <property type="entry name" value="lipoyl_domain"/>
    <property type="match status" value="1"/>
</dbReference>
<keyword evidence="6" id="KW-0450">Lipoyl</keyword>
<evidence type="ECO:0000256" key="3">
    <source>
        <dbReference type="ARBA" id="ARBA00011870"/>
    </source>
</evidence>
<evidence type="ECO:0000313" key="13">
    <source>
        <dbReference type="EMBL" id="GGA03771.1"/>
    </source>
</evidence>
<dbReference type="PANTHER" id="PTHR11624:SF96">
    <property type="entry name" value="PYRUVATE DEHYDROGENASE E1 COMPONENT SUBUNIT BETA, MITOCHONDRIAL"/>
    <property type="match status" value="1"/>
</dbReference>
<dbReference type="EMBL" id="BMID01000001">
    <property type="protein sequence ID" value="GGA03771.1"/>
    <property type="molecule type" value="Genomic_DNA"/>
</dbReference>
<dbReference type="PANTHER" id="PTHR11624">
    <property type="entry name" value="DEHYDROGENASE RELATED"/>
    <property type="match status" value="1"/>
</dbReference>
<evidence type="ECO:0000256" key="11">
    <source>
        <dbReference type="SAM" id="MobiDB-lite"/>
    </source>
</evidence>
<comment type="subunit">
    <text evidence="3">Heterodimer of an alpha and a beta chain.</text>
</comment>
<feature type="compositionally biased region" description="Basic and acidic residues" evidence="11">
    <location>
        <begin position="100"/>
        <end position="114"/>
    </location>
</feature>
<evidence type="ECO:0000256" key="1">
    <source>
        <dbReference type="ARBA" id="ARBA00001938"/>
    </source>
</evidence>
<dbReference type="PROSITE" id="PS50968">
    <property type="entry name" value="BIOTINYL_LIPOYL"/>
    <property type="match status" value="1"/>
</dbReference>
<dbReference type="Pfam" id="PF02779">
    <property type="entry name" value="Transket_pyr"/>
    <property type="match status" value="1"/>
</dbReference>
<evidence type="ECO:0000256" key="5">
    <source>
        <dbReference type="ARBA" id="ARBA00016138"/>
    </source>
</evidence>
<dbReference type="InterPro" id="IPR009014">
    <property type="entry name" value="Transketo_C/PFOR_II"/>
</dbReference>
<evidence type="ECO:0000256" key="8">
    <source>
        <dbReference type="ARBA" id="ARBA00023052"/>
    </source>
</evidence>
<sequence>MAIELKMPALSPTMEEGTLAKWLKQEGDEVVAGDIIAEIETDKATMEFEAVDEGILGKILVEEGTEGVAVGTVIAMIGEEGEDMSDAQPSQSAEVDDVPGEGKDVGRDQSEAEITKPAAKPKADDPEIPSGTNVVKLTVREALRDGMAEEMRLDDRVFVMGEEVAEYQGAYKVTQGLLEEFGPKRVIDTPITEYGFAGIGTGAAMGGLRPIVEFMTFNFAMQAIDHIVNSAAKTNYMSGGQMRCPVVFRGPNAAASRVGAQHSQNYGPWYASVPGLIVIAPYDAQDAKGLMKAAIRCEDPVVFLENELVYGRSFEVAQLDDHVLPIGKARIMREGSDVTIVAYSIAVGLALEAAEELAGEGIDAEVIDLRTLRPLDREAVLTSLAKTNRLVIAEEGWPTCSISSEIMAICMEDGFDHLDAPVLRVTDEDVPLPYAANLEAAALIDSDRIVKAVKKVCYRD</sequence>
<protein>
    <recommendedName>
        <fullName evidence="5 10">Pyruvate dehydrogenase E1 component subunit beta</fullName>
        <ecNumber evidence="4 10">1.2.4.1</ecNumber>
    </recommendedName>
</protein>
<proteinExistence type="predicted"/>
<comment type="function">
    <text evidence="10">The pyruvate dehydrogenase complex catalyzes the overall conversion of pyruvate to acetyl-CoA and CO2.</text>
</comment>
<dbReference type="PROSITE" id="PS00189">
    <property type="entry name" value="LIPOYL"/>
    <property type="match status" value="1"/>
</dbReference>
<dbReference type="InterPro" id="IPR011053">
    <property type="entry name" value="Single_hybrid_motif"/>
</dbReference>
<evidence type="ECO:0000259" key="12">
    <source>
        <dbReference type="PROSITE" id="PS50968"/>
    </source>
</evidence>
<dbReference type="Pfam" id="PF02780">
    <property type="entry name" value="Transketolase_C"/>
    <property type="match status" value="1"/>
</dbReference>
<accession>A0ABQ1F9S4</accession>
<dbReference type="InterPro" id="IPR003016">
    <property type="entry name" value="2-oxoA_DH_lipoyl-BS"/>
</dbReference>
<keyword evidence="14" id="KW-1185">Reference proteome</keyword>
<dbReference type="InterPro" id="IPR005475">
    <property type="entry name" value="Transketolase-like_Pyr-bd"/>
</dbReference>
<reference evidence="14" key="1">
    <citation type="journal article" date="2019" name="Int. J. Syst. Evol. Microbiol.">
        <title>The Global Catalogue of Microorganisms (GCM) 10K type strain sequencing project: providing services to taxonomists for standard genome sequencing and annotation.</title>
        <authorList>
            <consortium name="The Broad Institute Genomics Platform"/>
            <consortium name="The Broad Institute Genome Sequencing Center for Infectious Disease"/>
            <person name="Wu L."/>
            <person name="Ma J."/>
        </authorList>
    </citation>
    <scope>NUCLEOTIDE SEQUENCE [LARGE SCALE GENOMIC DNA]</scope>
    <source>
        <strain evidence="14">CGMCC 1.15297</strain>
    </source>
</reference>
<dbReference type="InterPro" id="IPR027110">
    <property type="entry name" value="PDHB_mito-type"/>
</dbReference>
<dbReference type="NCBIfam" id="NF008854">
    <property type="entry name" value="PRK11892.1"/>
    <property type="match status" value="1"/>
</dbReference>
<dbReference type="Pfam" id="PF00364">
    <property type="entry name" value="Biotin_lipoyl"/>
    <property type="match status" value="1"/>
</dbReference>
<evidence type="ECO:0000313" key="14">
    <source>
        <dbReference type="Proteomes" id="UP000603317"/>
    </source>
</evidence>
<feature type="domain" description="Lipoyl-binding" evidence="12">
    <location>
        <begin position="2"/>
        <end position="78"/>
    </location>
</feature>
<dbReference type="SMART" id="SM00861">
    <property type="entry name" value="Transket_pyr"/>
    <property type="match status" value="1"/>
</dbReference>
<dbReference type="SUPFAM" id="SSF52518">
    <property type="entry name" value="Thiamin diphosphate-binding fold (THDP-binding)"/>
    <property type="match status" value="1"/>
</dbReference>
<dbReference type="RefSeq" id="WP_188641735.1">
    <property type="nucleotide sequence ID" value="NZ_BMID01000001.1"/>
</dbReference>
<comment type="catalytic activity">
    <reaction evidence="10">
        <text>N(6)-[(R)-lipoyl]-L-lysyl-[protein] + pyruvate + H(+) = N(6)-[(R)-S(8)-acetyldihydrolipoyl]-L-lysyl-[protein] + CO2</text>
        <dbReference type="Rhea" id="RHEA:19189"/>
        <dbReference type="Rhea" id="RHEA-COMP:10474"/>
        <dbReference type="Rhea" id="RHEA-COMP:10478"/>
        <dbReference type="ChEBI" id="CHEBI:15361"/>
        <dbReference type="ChEBI" id="CHEBI:15378"/>
        <dbReference type="ChEBI" id="CHEBI:16526"/>
        <dbReference type="ChEBI" id="CHEBI:83099"/>
        <dbReference type="ChEBI" id="CHEBI:83111"/>
        <dbReference type="EC" id="1.2.4.1"/>
    </reaction>
</comment>
<name>A0ABQ1F9S4_9SPHN</name>
<evidence type="ECO:0000256" key="10">
    <source>
        <dbReference type="RuleBase" id="RU364074"/>
    </source>
</evidence>
<dbReference type="Gene3D" id="3.40.50.920">
    <property type="match status" value="1"/>
</dbReference>
<keyword evidence="7 10" id="KW-0560">Oxidoreductase</keyword>
<comment type="cofactor">
    <cofactor evidence="1">
        <name>(R)-lipoate</name>
        <dbReference type="ChEBI" id="CHEBI:83088"/>
    </cofactor>
</comment>
<dbReference type="EC" id="1.2.4.1" evidence="4 10"/>
<dbReference type="Gene3D" id="3.40.50.970">
    <property type="match status" value="1"/>
</dbReference>
<evidence type="ECO:0000256" key="7">
    <source>
        <dbReference type="ARBA" id="ARBA00023002"/>
    </source>
</evidence>
<gene>
    <name evidence="13" type="ORF">GCM10010923_10870</name>
</gene>
<evidence type="ECO:0000256" key="6">
    <source>
        <dbReference type="ARBA" id="ARBA00022823"/>
    </source>
</evidence>
<evidence type="ECO:0000256" key="9">
    <source>
        <dbReference type="ARBA" id="ARBA00023317"/>
    </source>
</evidence>
<keyword evidence="9 10" id="KW-0670">Pyruvate</keyword>
<dbReference type="InterPro" id="IPR000089">
    <property type="entry name" value="Biotin_lipoyl"/>
</dbReference>
<dbReference type="NCBIfam" id="NF006667">
    <property type="entry name" value="PRK09212.1"/>
    <property type="match status" value="1"/>
</dbReference>
<dbReference type="SUPFAM" id="SSF51230">
    <property type="entry name" value="Single hybrid motif"/>
    <property type="match status" value="1"/>
</dbReference>
<evidence type="ECO:0000256" key="4">
    <source>
        <dbReference type="ARBA" id="ARBA00012281"/>
    </source>
</evidence>
<dbReference type="CDD" id="cd07036">
    <property type="entry name" value="TPP_PYR_E1-PDHc-beta_like"/>
    <property type="match status" value="1"/>
</dbReference>
<dbReference type="InterPro" id="IPR029061">
    <property type="entry name" value="THDP-binding"/>
</dbReference>